<organism evidence="4 5">
    <name type="scientific">Winogradskyella rapida</name>
    <dbReference type="NCBI Taxonomy" id="549701"/>
    <lineage>
        <taxon>Bacteria</taxon>
        <taxon>Pseudomonadati</taxon>
        <taxon>Bacteroidota</taxon>
        <taxon>Flavobacteriia</taxon>
        <taxon>Flavobacteriales</taxon>
        <taxon>Flavobacteriaceae</taxon>
        <taxon>Winogradskyella</taxon>
    </lineage>
</organism>
<evidence type="ECO:0000256" key="1">
    <source>
        <dbReference type="ARBA" id="ARBA00022729"/>
    </source>
</evidence>
<dbReference type="Pfam" id="PF18962">
    <property type="entry name" value="Por_Secre_tail"/>
    <property type="match status" value="1"/>
</dbReference>
<evidence type="ECO:0000256" key="2">
    <source>
        <dbReference type="SAM" id="SignalP"/>
    </source>
</evidence>
<gene>
    <name evidence="4" type="ORF">ACFQ13_09025</name>
</gene>
<evidence type="ECO:0000259" key="3">
    <source>
        <dbReference type="Pfam" id="PF18962"/>
    </source>
</evidence>
<name>A0ABW3KTV4_9FLAO</name>
<dbReference type="EMBL" id="JBHTKM010000063">
    <property type="protein sequence ID" value="MFD1016058.1"/>
    <property type="molecule type" value="Genomic_DNA"/>
</dbReference>
<dbReference type="Proteomes" id="UP001597086">
    <property type="component" value="Unassembled WGS sequence"/>
</dbReference>
<evidence type="ECO:0000313" key="4">
    <source>
        <dbReference type="EMBL" id="MFD1016058.1"/>
    </source>
</evidence>
<evidence type="ECO:0000313" key="5">
    <source>
        <dbReference type="Proteomes" id="UP001597086"/>
    </source>
</evidence>
<feature type="domain" description="Secretion system C-terminal sorting" evidence="3">
    <location>
        <begin position="192"/>
        <end position="255"/>
    </location>
</feature>
<sequence>MKKQLLFTLAFVASIFVASAQSNTFTFTGSSSESTTFSFGSTAGIYALSGTDFSQGASFISYNSEVESGSSVSESFGIDTDSGSTERTLTFTYRKRAAMTGVLRVSVPGQDDVIYNLEDTSAEDGSNNALVERTLDYPHVLNLSPVATNITFTVDELAQNGVNNVRLRIYDVIVNGTLSTQDFNRTELNVKLYPNTVQNSFQIDSNDSIEQVALYNITGQLIRTYGEEANYNISDLASGIYLVNIKTALGSKTLRIIKK</sequence>
<dbReference type="InterPro" id="IPR026444">
    <property type="entry name" value="Secre_tail"/>
</dbReference>
<dbReference type="RefSeq" id="WP_386116445.1">
    <property type="nucleotide sequence ID" value="NZ_JBHTKM010000063.1"/>
</dbReference>
<accession>A0ABW3KTV4</accession>
<comment type="caution">
    <text evidence="4">The sequence shown here is derived from an EMBL/GenBank/DDBJ whole genome shotgun (WGS) entry which is preliminary data.</text>
</comment>
<proteinExistence type="predicted"/>
<protein>
    <submittedName>
        <fullName evidence="4">T9SS type A sorting domain-containing protein</fullName>
    </submittedName>
</protein>
<dbReference type="NCBIfam" id="TIGR04183">
    <property type="entry name" value="Por_Secre_tail"/>
    <property type="match status" value="1"/>
</dbReference>
<keyword evidence="5" id="KW-1185">Reference proteome</keyword>
<keyword evidence="1 2" id="KW-0732">Signal</keyword>
<feature type="signal peptide" evidence="2">
    <location>
        <begin position="1"/>
        <end position="20"/>
    </location>
</feature>
<reference evidence="5" key="1">
    <citation type="journal article" date="2019" name="Int. J. Syst. Evol. Microbiol.">
        <title>The Global Catalogue of Microorganisms (GCM) 10K type strain sequencing project: providing services to taxonomists for standard genome sequencing and annotation.</title>
        <authorList>
            <consortium name="The Broad Institute Genomics Platform"/>
            <consortium name="The Broad Institute Genome Sequencing Center for Infectious Disease"/>
            <person name="Wu L."/>
            <person name="Ma J."/>
        </authorList>
    </citation>
    <scope>NUCLEOTIDE SEQUENCE [LARGE SCALE GENOMIC DNA]</scope>
    <source>
        <strain evidence="5">CCUG 56098</strain>
    </source>
</reference>
<feature type="chain" id="PRO_5046754304" evidence="2">
    <location>
        <begin position="21"/>
        <end position="259"/>
    </location>
</feature>